<protein>
    <submittedName>
        <fullName evidence="2">Uncharacterized protein</fullName>
    </submittedName>
</protein>
<evidence type="ECO:0000256" key="1">
    <source>
        <dbReference type="SAM" id="Phobius"/>
    </source>
</evidence>
<gene>
    <name evidence="2" type="ORF">Agabi119p4_8975</name>
</gene>
<reference evidence="2 3" key="1">
    <citation type="journal article" name="Sci. Rep.">
        <title>Telomere-to-telomere assembled and centromere annotated genomes of the two main subspecies of the button mushroom Agaricus bisporus reveal especially polymorphic chromosome ends.</title>
        <authorList>
            <person name="Sonnenberg A.S.M."/>
            <person name="Sedaghat-Telgerd N."/>
            <person name="Lavrijssen B."/>
            <person name="Ohm R.A."/>
            <person name="Hendrickx P.M."/>
            <person name="Scholtmeijer K."/>
            <person name="Baars J.J.P."/>
            <person name="van Peer A."/>
        </authorList>
    </citation>
    <scope>NUCLEOTIDE SEQUENCE [LARGE SCALE GENOMIC DNA]</scope>
    <source>
        <strain evidence="2 3">H119_p4</strain>
    </source>
</reference>
<evidence type="ECO:0000313" key="3">
    <source>
        <dbReference type="Proteomes" id="UP000629468"/>
    </source>
</evidence>
<accession>A0A8H7C502</accession>
<evidence type="ECO:0000313" key="2">
    <source>
        <dbReference type="EMBL" id="KAF7762382.1"/>
    </source>
</evidence>
<keyword evidence="1" id="KW-0812">Transmembrane</keyword>
<name>A0A8H7C502_AGABI</name>
<dbReference type="Proteomes" id="UP000629468">
    <property type="component" value="Unassembled WGS sequence"/>
</dbReference>
<feature type="transmembrane region" description="Helical" evidence="1">
    <location>
        <begin position="27"/>
        <end position="52"/>
    </location>
</feature>
<comment type="caution">
    <text evidence="2">The sequence shown here is derived from an EMBL/GenBank/DDBJ whole genome shotgun (WGS) entry which is preliminary data.</text>
</comment>
<dbReference type="AlphaFoldDB" id="A0A8H7C502"/>
<keyword evidence="1" id="KW-0472">Membrane</keyword>
<dbReference type="EMBL" id="JABXXO010000012">
    <property type="protein sequence ID" value="KAF7762382.1"/>
    <property type="molecule type" value="Genomic_DNA"/>
</dbReference>
<proteinExistence type="predicted"/>
<keyword evidence="1" id="KW-1133">Transmembrane helix</keyword>
<organism evidence="2 3">
    <name type="scientific">Agaricus bisporus var. burnettii</name>
    <dbReference type="NCBI Taxonomy" id="192524"/>
    <lineage>
        <taxon>Eukaryota</taxon>
        <taxon>Fungi</taxon>
        <taxon>Dikarya</taxon>
        <taxon>Basidiomycota</taxon>
        <taxon>Agaricomycotina</taxon>
        <taxon>Agaricomycetes</taxon>
        <taxon>Agaricomycetidae</taxon>
        <taxon>Agaricales</taxon>
        <taxon>Agaricineae</taxon>
        <taxon>Agaricaceae</taxon>
        <taxon>Agaricus</taxon>
    </lineage>
</organism>
<sequence length="138" mass="15696">MVYILPGLQGLSLVSANGPQSHPFLGIISYIFAPSLTTITVSVCWGASWITVQHHMNSHHLPNLYRLRYLDDTLEHYPCGIERFTSLRCLVIHDEEQFYNLSTLVDLAPLNYLRKLAISIQVDDDDLEDFLNSIYNAS</sequence>